<proteinExistence type="predicted"/>
<feature type="coiled-coil region" evidence="1">
    <location>
        <begin position="293"/>
        <end position="327"/>
    </location>
</feature>
<keyword evidence="1" id="KW-0175">Coiled coil</keyword>
<accession>A0A7S2VVL6</accession>
<feature type="coiled-coil region" evidence="1">
    <location>
        <begin position="161"/>
        <end position="188"/>
    </location>
</feature>
<feature type="compositionally biased region" description="Basic and acidic residues" evidence="2">
    <location>
        <begin position="377"/>
        <end position="391"/>
    </location>
</feature>
<dbReference type="EMBL" id="HBHC01002305">
    <property type="protein sequence ID" value="CAD9651961.1"/>
    <property type="molecule type" value="Transcribed_RNA"/>
</dbReference>
<feature type="region of interest" description="Disordered" evidence="2">
    <location>
        <begin position="377"/>
        <end position="418"/>
    </location>
</feature>
<feature type="compositionally biased region" description="Polar residues" evidence="2">
    <location>
        <begin position="19"/>
        <end position="35"/>
    </location>
</feature>
<dbReference type="AlphaFoldDB" id="A0A7S2VVL6"/>
<organism evidence="3">
    <name type="scientific">Norrisiella sphaerica</name>
    <dbReference type="NCBI Taxonomy" id="552664"/>
    <lineage>
        <taxon>Eukaryota</taxon>
        <taxon>Sar</taxon>
        <taxon>Rhizaria</taxon>
        <taxon>Cercozoa</taxon>
        <taxon>Chlorarachniophyceae</taxon>
        <taxon>Norrisiella</taxon>
    </lineage>
</organism>
<gene>
    <name evidence="3" type="ORF">NSPH01132_LOCUS1379</name>
</gene>
<dbReference type="SUPFAM" id="SSF57959">
    <property type="entry name" value="Leucine zipper domain"/>
    <property type="match status" value="1"/>
</dbReference>
<evidence type="ECO:0000256" key="2">
    <source>
        <dbReference type="SAM" id="MobiDB-lite"/>
    </source>
</evidence>
<evidence type="ECO:0000313" key="3">
    <source>
        <dbReference type="EMBL" id="CAD9651961.1"/>
    </source>
</evidence>
<evidence type="ECO:0000256" key="1">
    <source>
        <dbReference type="SAM" id="Coils"/>
    </source>
</evidence>
<feature type="region of interest" description="Disordered" evidence="2">
    <location>
        <begin position="17"/>
        <end position="55"/>
    </location>
</feature>
<sequence>MFDPMLFSPSVGHLGLGPSSENFAASTGSSSNTLFTPADDDMRLSGPPSASDTLTMSAHRSLFAGGPPAHTGLRRSMSHAVLNDMDSGFDLYGMGSTDSKIGSLKKESDPGPVPQPLGLRSSSSCPNLQELKKSESDDAGDSNDKVKKRKARKAEVARQCRKRKKAYIQSLEEKAKALAEQLSAMSNKRHKGGAVVDRAAQHRNEQNKLLDKLGRLVARSQNDDNSRELKSVINSFTNNSRKRQKLSTTQMQGLRDCLSPGVDTKFALWLLLQNGNGTSHKMWDEMLSEVKLTKAQINKMNSHKNRARELKKELDGIMSNLASLQKEISRHLSRRHSILDQITSKILNPKQTARLLLWVQQNPSCMGVLETVWKAQAMKEDKRGSKRESSSRKRTSTRVKKETSNPQQSIIPDRTSASLSLEKGPFASALAPDLGDDGLLSTSSLGFDSGPQKGSLLSSLENFMGSST</sequence>
<reference evidence="3" key="1">
    <citation type="submission" date="2021-01" db="EMBL/GenBank/DDBJ databases">
        <authorList>
            <person name="Corre E."/>
            <person name="Pelletier E."/>
            <person name="Niang G."/>
            <person name="Scheremetjew M."/>
            <person name="Finn R."/>
            <person name="Kale V."/>
            <person name="Holt S."/>
            <person name="Cochrane G."/>
            <person name="Meng A."/>
            <person name="Brown T."/>
            <person name="Cohen L."/>
        </authorList>
    </citation>
    <scope>NUCLEOTIDE SEQUENCE</scope>
    <source>
        <strain evidence="3">BC52</strain>
    </source>
</reference>
<feature type="compositionally biased region" description="Polar residues" evidence="2">
    <location>
        <begin position="455"/>
        <end position="468"/>
    </location>
</feature>
<evidence type="ECO:0008006" key="4">
    <source>
        <dbReference type="Google" id="ProtNLM"/>
    </source>
</evidence>
<protein>
    <recommendedName>
        <fullName evidence="4">BZIP domain-containing protein</fullName>
    </recommendedName>
</protein>
<feature type="region of interest" description="Disordered" evidence="2">
    <location>
        <begin position="100"/>
        <end position="161"/>
    </location>
</feature>
<dbReference type="InterPro" id="IPR046347">
    <property type="entry name" value="bZIP_sf"/>
</dbReference>
<feature type="region of interest" description="Disordered" evidence="2">
    <location>
        <begin position="440"/>
        <end position="468"/>
    </location>
</feature>
<feature type="compositionally biased region" description="Polar residues" evidence="2">
    <location>
        <begin position="405"/>
        <end position="418"/>
    </location>
</feature>
<dbReference type="GO" id="GO:0003700">
    <property type="term" value="F:DNA-binding transcription factor activity"/>
    <property type="evidence" value="ECO:0007669"/>
    <property type="project" value="InterPro"/>
</dbReference>
<feature type="compositionally biased region" description="Low complexity" evidence="2">
    <location>
        <begin position="440"/>
        <end position="450"/>
    </location>
</feature>
<name>A0A7S2VVL6_9EUKA</name>